<dbReference type="Pfam" id="PF02721">
    <property type="entry name" value="DUF223"/>
    <property type="match status" value="1"/>
</dbReference>
<organism evidence="2 3">
    <name type="scientific">Saponaria officinalis</name>
    <name type="common">Common soapwort</name>
    <name type="synonym">Lychnis saponaria</name>
    <dbReference type="NCBI Taxonomy" id="3572"/>
    <lineage>
        <taxon>Eukaryota</taxon>
        <taxon>Viridiplantae</taxon>
        <taxon>Streptophyta</taxon>
        <taxon>Embryophyta</taxon>
        <taxon>Tracheophyta</taxon>
        <taxon>Spermatophyta</taxon>
        <taxon>Magnoliopsida</taxon>
        <taxon>eudicotyledons</taxon>
        <taxon>Gunneridae</taxon>
        <taxon>Pentapetalae</taxon>
        <taxon>Caryophyllales</taxon>
        <taxon>Caryophyllaceae</taxon>
        <taxon>Caryophylleae</taxon>
        <taxon>Saponaria</taxon>
    </lineage>
</organism>
<dbReference type="EMBL" id="JBDFQZ010000012">
    <property type="protein sequence ID" value="KAK9671113.1"/>
    <property type="molecule type" value="Genomic_DNA"/>
</dbReference>
<dbReference type="EMBL" id="JBDFQZ010000012">
    <property type="protein sequence ID" value="KAK9671114.1"/>
    <property type="molecule type" value="Genomic_DNA"/>
</dbReference>
<dbReference type="PANTHER" id="PTHR47165">
    <property type="entry name" value="OS03G0429900 PROTEIN"/>
    <property type="match status" value="1"/>
</dbReference>
<feature type="domain" description="Replication protein A 70 kDa DNA-binding subunit B/D first OB fold" evidence="1">
    <location>
        <begin position="5"/>
        <end position="104"/>
    </location>
</feature>
<dbReference type="CDD" id="cd04480">
    <property type="entry name" value="RPA1_DBD_A_like"/>
    <property type="match status" value="1"/>
</dbReference>
<dbReference type="InterPro" id="IPR003871">
    <property type="entry name" value="RFA1B/D_OB_1st"/>
</dbReference>
<name>A0AAW1H4A3_SAPOF</name>
<protein>
    <recommendedName>
        <fullName evidence="1">Replication protein A 70 kDa DNA-binding subunit B/D first OB fold domain-containing protein</fullName>
    </recommendedName>
</protein>
<dbReference type="AlphaFoldDB" id="A0AAW1H4A3"/>
<evidence type="ECO:0000313" key="2">
    <source>
        <dbReference type="EMBL" id="KAK9671113.1"/>
    </source>
</evidence>
<keyword evidence="3" id="KW-1185">Reference proteome</keyword>
<accession>A0AAW1H4A3</accession>
<dbReference type="Proteomes" id="UP001443914">
    <property type="component" value="Unassembled WGS sequence"/>
</dbReference>
<comment type="caution">
    <text evidence="2">The sequence shown here is derived from an EMBL/GenBank/DDBJ whole genome shotgun (WGS) entry which is preliminary data.</text>
</comment>
<reference evidence="2 3" key="1">
    <citation type="submission" date="2024-03" db="EMBL/GenBank/DDBJ databases">
        <title>WGS assembly of Saponaria officinalis var. Norfolk2.</title>
        <authorList>
            <person name="Jenkins J."/>
            <person name="Shu S."/>
            <person name="Grimwood J."/>
            <person name="Barry K."/>
            <person name="Goodstein D."/>
            <person name="Schmutz J."/>
            <person name="Leebens-Mack J."/>
            <person name="Osbourn A."/>
        </authorList>
    </citation>
    <scope>NUCLEOTIDE SEQUENCE [LARGE SCALE GENOMIC DNA]</scope>
    <source>
        <strain evidence="3">cv. Norfolk2</strain>
        <strain evidence="2">JIC</strain>
        <tissue evidence="2">Leaf</tissue>
    </source>
</reference>
<dbReference type="SUPFAM" id="SSF50249">
    <property type="entry name" value="Nucleic acid-binding proteins"/>
    <property type="match status" value="2"/>
</dbReference>
<gene>
    <name evidence="2" type="ORF">RND81_12G008000</name>
</gene>
<evidence type="ECO:0000313" key="3">
    <source>
        <dbReference type="Proteomes" id="UP001443914"/>
    </source>
</evidence>
<dbReference type="CDD" id="cd04481">
    <property type="entry name" value="RPA1_DBD_B_like"/>
    <property type="match status" value="1"/>
</dbReference>
<proteinExistence type="predicted"/>
<dbReference type="Gene3D" id="2.40.50.140">
    <property type="entry name" value="Nucleic acid-binding proteins"/>
    <property type="match status" value="2"/>
</dbReference>
<dbReference type="InterPro" id="IPR012340">
    <property type="entry name" value="NA-bd_OB-fold"/>
</dbReference>
<dbReference type="PANTHER" id="PTHR47165:SF4">
    <property type="entry name" value="OS03G0429900 PROTEIN"/>
    <property type="match status" value="1"/>
</dbReference>
<sequence length="307" mass="35633">MERLSLSQLRPDVRNKEIVVRVIQKWKRVSQKEPIQLYGMKMILLDEEEQLIQASIYKTLVSKYDKEIKEGHVYKFSKFKTGPNYGIEKVTTHPCRLFIEFSSKVEQHRELPIPLYAFRFTTFDDIIHGNVISDQYFDVIGEFSEYYNIVESKEGYRRTKIDLIDAENQKMTCAVWNTYCDDITNIVTNYAKAEERPILIIQCVTINYYEGDVSIQTSRGRTKFYVNLEIHEVAEFKARRSVARADAEGSLRLTGATSDENGELPSCKLKSLQEIKTCDKAGEFITVVTIIELDSNVLWYYNLCTAC</sequence>
<evidence type="ECO:0000259" key="1">
    <source>
        <dbReference type="Pfam" id="PF02721"/>
    </source>
</evidence>